<evidence type="ECO:0000256" key="1">
    <source>
        <dbReference type="SAM" id="Phobius"/>
    </source>
</evidence>
<dbReference type="Proteomes" id="UP001207605">
    <property type="component" value="Unassembled WGS sequence"/>
</dbReference>
<reference evidence="2 3" key="1">
    <citation type="journal article" date="2021" name="ISME Commun">
        <title>Automated analysis of genomic sequences facilitates high-throughput and comprehensive description of bacteria.</title>
        <authorList>
            <person name="Hitch T.C.A."/>
        </authorList>
    </citation>
    <scope>NUCLEOTIDE SEQUENCE [LARGE SCALE GENOMIC DNA]</scope>
    <source>
        <strain evidence="2 3">Sanger_02</strain>
    </source>
</reference>
<dbReference type="RefSeq" id="WP_262581579.1">
    <property type="nucleotide sequence ID" value="NZ_JAOQJV010000008.1"/>
</dbReference>
<feature type="transmembrane region" description="Helical" evidence="1">
    <location>
        <begin position="12"/>
        <end position="32"/>
    </location>
</feature>
<protein>
    <submittedName>
        <fullName evidence="2">QueT transporter family protein</fullName>
    </submittedName>
</protein>
<proteinExistence type="predicted"/>
<keyword evidence="1" id="KW-0472">Membrane</keyword>
<dbReference type="PANTHER" id="PTHR40044">
    <property type="entry name" value="INTEGRAL MEMBRANE PROTEIN-RELATED"/>
    <property type="match status" value="1"/>
</dbReference>
<keyword evidence="1" id="KW-1133">Transmembrane helix</keyword>
<keyword evidence="1" id="KW-0812">Transmembrane</keyword>
<sequence length="163" mass="17433">MKNKNVTFLTQAAMIAAIYVVLTYVFAPFSFGEVQIRISEALTILPLFTPAAIPGLFVGCLVGNILGGAILPDIIFGSIATLIGAIGTYTLRQQKPVYGTLPPIIANIVIVPFVLRYGYGVALPIPFMMLTVGIGEVASCLVLGLVLYTALSRYRNTLFHPAV</sequence>
<dbReference type="PIRSF" id="PIRSF031501">
    <property type="entry name" value="QueT"/>
    <property type="match status" value="1"/>
</dbReference>
<dbReference type="EMBL" id="JAOQJV010000008">
    <property type="protein sequence ID" value="MCU6700124.1"/>
    <property type="molecule type" value="Genomic_DNA"/>
</dbReference>
<evidence type="ECO:0000313" key="3">
    <source>
        <dbReference type="Proteomes" id="UP001207605"/>
    </source>
</evidence>
<dbReference type="Pfam" id="PF06177">
    <property type="entry name" value="QueT"/>
    <property type="match status" value="1"/>
</dbReference>
<feature type="transmembrane region" description="Helical" evidence="1">
    <location>
        <begin position="125"/>
        <end position="151"/>
    </location>
</feature>
<feature type="transmembrane region" description="Helical" evidence="1">
    <location>
        <begin position="98"/>
        <end position="119"/>
    </location>
</feature>
<organism evidence="2 3">
    <name type="scientific">Dorea ammoniilytica</name>
    <dbReference type="NCBI Taxonomy" id="2981788"/>
    <lineage>
        <taxon>Bacteria</taxon>
        <taxon>Bacillati</taxon>
        <taxon>Bacillota</taxon>
        <taxon>Clostridia</taxon>
        <taxon>Lachnospirales</taxon>
        <taxon>Lachnospiraceae</taxon>
        <taxon>Dorea</taxon>
    </lineage>
</organism>
<dbReference type="PANTHER" id="PTHR40044:SF1">
    <property type="entry name" value="INTEGRAL MEMBRANE PROTEIN"/>
    <property type="match status" value="1"/>
</dbReference>
<gene>
    <name evidence="2" type="ORF">OCV65_07750</name>
</gene>
<feature type="transmembrane region" description="Helical" evidence="1">
    <location>
        <begin position="74"/>
        <end position="91"/>
    </location>
</feature>
<dbReference type="InterPro" id="IPR010387">
    <property type="entry name" value="QueT"/>
</dbReference>
<comment type="caution">
    <text evidence="2">The sequence shown here is derived from an EMBL/GenBank/DDBJ whole genome shotgun (WGS) entry which is preliminary data.</text>
</comment>
<feature type="transmembrane region" description="Helical" evidence="1">
    <location>
        <begin position="44"/>
        <end position="68"/>
    </location>
</feature>
<evidence type="ECO:0000313" key="2">
    <source>
        <dbReference type="EMBL" id="MCU6700124.1"/>
    </source>
</evidence>
<accession>A0ABT2S6A3</accession>
<keyword evidence="3" id="KW-1185">Reference proteome</keyword>
<name>A0ABT2S6A3_9FIRM</name>